<evidence type="ECO:0000313" key="8">
    <source>
        <dbReference type="EMBL" id="MBB5206488.1"/>
    </source>
</evidence>
<evidence type="ECO:0000256" key="5">
    <source>
        <dbReference type="PROSITE-ProRule" id="PRU01240"/>
    </source>
</evidence>
<feature type="chain" id="PRO_5031265573" evidence="6">
    <location>
        <begin position="35"/>
        <end position="1668"/>
    </location>
</feature>
<dbReference type="InterPro" id="IPR036852">
    <property type="entry name" value="Peptidase_S8/S53_dom_sf"/>
</dbReference>
<dbReference type="InterPro" id="IPR000209">
    <property type="entry name" value="Peptidase_S8/S53_dom"/>
</dbReference>
<dbReference type="SUPFAM" id="SSF52743">
    <property type="entry name" value="Subtilisin-like"/>
    <property type="match status" value="1"/>
</dbReference>
<dbReference type="Pfam" id="PF00082">
    <property type="entry name" value="Peptidase_S8"/>
    <property type="match status" value="1"/>
</dbReference>
<dbReference type="InterPro" id="IPR015500">
    <property type="entry name" value="Peptidase_S8_subtilisin-rel"/>
</dbReference>
<gene>
    <name evidence="8" type="ORF">HNQ52_000004</name>
</gene>
<organism evidence="8 9">
    <name type="scientific">Chiayiivirga flava</name>
    <dbReference type="NCBI Taxonomy" id="659595"/>
    <lineage>
        <taxon>Bacteria</taxon>
        <taxon>Pseudomonadati</taxon>
        <taxon>Pseudomonadota</taxon>
        <taxon>Gammaproteobacteria</taxon>
        <taxon>Lysobacterales</taxon>
        <taxon>Lysobacteraceae</taxon>
        <taxon>Chiayiivirga</taxon>
    </lineage>
</organism>
<sequence length="1668" mass="171917">MPRTDPHAPPRSPRLPILLLLAGLTVAGGGPAAAQTAGVLRTPVPQISGRDAATVTVDEALSRRLRAGGAQDFAIELRERADLSAAAGMDWDARGRHVFEQLRATAERSQASLRRALDAAGTAYEAHWIKNVILVRGGDAATLQLAAAHPGVARIRPLPDAAPILPEPGSAKAAPAKAGVADNIAWIGADQVWAQGTRGNGVTVGVIDTGALHTHAALRRQYRGWNGGDYQHDYNWFEPGGASGVPHSVDAHGSHVLGTIAGDDHAEDPEQRARIGVAPGAQWIACMGFTTSGGSDFNLLSCGEFMLAPTRTDGSEPRPELRPQVVNNSWSEGNCNGETSPFYADMVDAWVAAGIFPVFAAGNAFTCFLPEPAGLSTVSAPASLAAAFAVGSSGNHDGTYAAHSLWGPTTAVSPGLPLLPDPAGFPQMKPQVVAPGVDIVSAYDGDDAAYGTMTGTSMSAPHIAGLVALMLDAGDCLVGDYATLGTLIMRTARPMPYASGGDPAPGPGDVPNYATGWGEIDAPAAVAAAGATCGPRGVVAGTVTDAAGAPVAGATVELSAAPEPRVYTVHTDTDGSYSRRVLEDTDGGYTVRVTAYGYLPSEEAGVVVREGQTTPFDVRLATAPLHKVSGRVRDAATGWPLHARVRIAGYPGGAVWTDPVSGQYSVRLPAGTAYRLDVDSDIPGYLPQTRELPDVATGGTQDVALPADTVACVAPGYAFAQSVAAEDFEAADGAPPAGWNATSAGIGWRFGTHAQLQSPDWNLAARDGRFAASIDPFPPEGEINDARIDYLDSPPIDLSGAVAPVLRFASYHWTFNGRNGPGGGRVLASDDGGATWMPLGMPAMNEDAFGPWREEAFDLSAHAGGTVRLRFHYDDGSDDEFDSINPGWAIDDVRIDAQCLPPAHGGLVVGHVRDANTGNGLDGASVSIAGAPPQATRTSDDPGVGSGFFAGWAPSGSAALAATRGTQPVGYGEAAGNVAVATGGTVATTLALPAGRLRTYPAGGPSVTVELGQTASVPFTLRNSGTLPLRYGLEGEHRVEHFEDGVPPSGWTATDNGQGCAWSPNAIGNGAGGDGIAAEVYLYPCWGATRLDNSLVLPPVDLSQSDSASIGFFLSHFVGASADPRFDVEASTDGGASWTAVYTETADTGARDPFNLVEQDLSAYAGQPDLRLRLRYRALPPWGFVQVDQVHVFRSLGQDGPLAVAPVAGTLAPDAGIDTTALFDATGVAQPGIYTVPIRIGEDTPYVHPYGELHGTMTVTAPPSYGAVAGTVRSLGRCDAAPQALAQFDLAIEDAHGGQHLARTDADGHYRYWLDAALGPFTLTAQADGHVLQTRDVGIVAGEDIAADFDLRPLLPCLATAPDALTFALDAGGNAQLPLDLLNLGAAAGDYSARIGGDPAVPSALRLSQSVSPEPEQFVAFGCVNTGDGFMLESHWYRVYPLSEQGLAGDRLFVDGVRFGADSAFSGAGVQTVTVRVHALDGEFVRANLALLGETTVDVADMPLQLLSARFDPPIEVALDTVLVAEISVPDGSDTFSTFYPAGNTAGDTAPTYYSADACGSPEPVPYADLGLEWIATLIDLDIRASDACGPTATPVTWLDVTPVVGNVAGDGEQTLAVRADAGALATGTHDAAVCVAGPMVGGGLGVVPVRANVGTAGDGPVFADGFE</sequence>
<feature type="active site" description="Charge relay system" evidence="5">
    <location>
        <position position="208"/>
    </location>
</feature>
<keyword evidence="6" id="KW-0732">Signal</keyword>
<dbReference type="PRINTS" id="PR00723">
    <property type="entry name" value="SUBTILISIN"/>
</dbReference>
<dbReference type="NCBIfam" id="NF038128">
    <property type="entry name" value="choice_anch_J"/>
    <property type="match status" value="1"/>
</dbReference>
<feature type="active site" description="Charge relay system" evidence="5">
    <location>
        <position position="457"/>
    </location>
</feature>
<dbReference type="Gene3D" id="3.40.50.200">
    <property type="entry name" value="Peptidase S8/S53 domain"/>
    <property type="match status" value="1"/>
</dbReference>
<feature type="active site" description="Charge relay system" evidence="5">
    <location>
        <position position="252"/>
    </location>
</feature>
<dbReference type="Gene3D" id="2.60.120.200">
    <property type="match status" value="2"/>
</dbReference>
<comment type="caution">
    <text evidence="8">The sequence shown here is derived from an EMBL/GenBank/DDBJ whole genome shotgun (WGS) entry which is preliminary data.</text>
</comment>
<evidence type="ECO:0000313" key="9">
    <source>
        <dbReference type="Proteomes" id="UP000521199"/>
    </source>
</evidence>
<dbReference type="EMBL" id="JACHHP010000001">
    <property type="protein sequence ID" value="MBB5206488.1"/>
    <property type="molecule type" value="Genomic_DNA"/>
</dbReference>
<feature type="domain" description="Peptidase S8/S53" evidence="7">
    <location>
        <begin position="199"/>
        <end position="517"/>
    </location>
</feature>
<reference evidence="8 9" key="1">
    <citation type="submission" date="2020-08" db="EMBL/GenBank/DDBJ databases">
        <title>Genomic Encyclopedia of Type Strains, Phase IV (KMG-IV): sequencing the most valuable type-strain genomes for metagenomic binning, comparative biology and taxonomic classification.</title>
        <authorList>
            <person name="Goeker M."/>
        </authorList>
    </citation>
    <scope>NUCLEOTIDE SEQUENCE [LARGE SCALE GENOMIC DNA]</scope>
    <source>
        <strain evidence="8 9">DSM 24163</strain>
    </source>
</reference>
<name>A0A7W8D1X7_9GAMM</name>
<dbReference type="InterPro" id="IPR023828">
    <property type="entry name" value="Peptidase_S8_Ser-AS"/>
</dbReference>
<dbReference type="PANTHER" id="PTHR43806">
    <property type="entry name" value="PEPTIDASE S8"/>
    <property type="match status" value="1"/>
</dbReference>
<keyword evidence="2 5" id="KW-0645">Protease</keyword>
<dbReference type="Proteomes" id="UP000521199">
    <property type="component" value="Unassembled WGS sequence"/>
</dbReference>
<dbReference type="Pfam" id="PF13620">
    <property type="entry name" value="CarboxypepD_reg"/>
    <property type="match status" value="1"/>
</dbReference>
<proteinExistence type="inferred from homology"/>
<evidence type="ECO:0000259" key="7">
    <source>
        <dbReference type="Pfam" id="PF00082"/>
    </source>
</evidence>
<dbReference type="PANTHER" id="PTHR43806:SF67">
    <property type="entry name" value="EGF-LIKE DOMAIN-CONTAINING PROTEIN"/>
    <property type="match status" value="1"/>
</dbReference>
<dbReference type="InterPro" id="IPR050131">
    <property type="entry name" value="Peptidase_S8_subtilisin-like"/>
</dbReference>
<dbReference type="PROSITE" id="PS51892">
    <property type="entry name" value="SUBTILASE"/>
    <property type="match status" value="1"/>
</dbReference>
<evidence type="ECO:0000256" key="6">
    <source>
        <dbReference type="SAM" id="SignalP"/>
    </source>
</evidence>
<evidence type="ECO:0000256" key="3">
    <source>
        <dbReference type="ARBA" id="ARBA00022801"/>
    </source>
</evidence>
<dbReference type="RefSeq" id="WP_183958528.1">
    <property type="nucleotide sequence ID" value="NZ_JACHHP010000001.1"/>
</dbReference>
<evidence type="ECO:0000256" key="1">
    <source>
        <dbReference type="ARBA" id="ARBA00011073"/>
    </source>
</evidence>
<dbReference type="GO" id="GO:0030246">
    <property type="term" value="F:carbohydrate binding"/>
    <property type="evidence" value="ECO:0007669"/>
    <property type="project" value="InterPro"/>
</dbReference>
<keyword evidence="3 5" id="KW-0378">Hydrolase</keyword>
<evidence type="ECO:0000256" key="4">
    <source>
        <dbReference type="ARBA" id="ARBA00022825"/>
    </source>
</evidence>
<keyword evidence="4 5" id="KW-0720">Serine protease</keyword>
<protein>
    <submittedName>
        <fullName evidence="8">Subtilisin family serine protease</fullName>
    </submittedName>
</protein>
<dbReference type="SUPFAM" id="SSF49452">
    <property type="entry name" value="Starch-binding domain-like"/>
    <property type="match status" value="1"/>
</dbReference>
<dbReference type="PROSITE" id="PS00138">
    <property type="entry name" value="SUBTILASE_SER"/>
    <property type="match status" value="1"/>
</dbReference>
<dbReference type="Gene3D" id="2.60.40.1120">
    <property type="entry name" value="Carboxypeptidase-like, regulatory domain"/>
    <property type="match status" value="3"/>
</dbReference>
<comment type="similarity">
    <text evidence="1 5">Belongs to the peptidase S8 family.</text>
</comment>
<dbReference type="SUPFAM" id="SSF49464">
    <property type="entry name" value="Carboxypeptidase regulatory domain-like"/>
    <property type="match status" value="1"/>
</dbReference>
<dbReference type="InterPro" id="IPR008969">
    <property type="entry name" value="CarboxyPept-like_regulatory"/>
</dbReference>
<keyword evidence="9" id="KW-1185">Reference proteome</keyword>
<evidence type="ECO:0000256" key="2">
    <source>
        <dbReference type="ARBA" id="ARBA00022670"/>
    </source>
</evidence>
<accession>A0A7W8D1X7</accession>
<dbReference type="InterPro" id="IPR013784">
    <property type="entry name" value="Carb-bd-like_fold"/>
</dbReference>
<dbReference type="GO" id="GO:0004252">
    <property type="term" value="F:serine-type endopeptidase activity"/>
    <property type="evidence" value="ECO:0007669"/>
    <property type="project" value="UniProtKB-UniRule"/>
</dbReference>
<dbReference type="GO" id="GO:0006508">
    <property type="term" value="P:proteolysis"/>
    <property type="evidence" value="ECO:0007669"/>
    <property type="project" value="UniProtKB-KW"/>
</dbReference>
<feature type="signal peptide" evidence="6">
    <location>
        <begin position="1"/>
        <end position="34"/>
    </location>
</feature>